<reference evidence="4 5" key="1">
    <citation type="journal article" date="2017" name="Nature">
        <title>Atmospheric trace gases support primary production in Antarctic desert surface soil.</title>
        <authorList>
            <person name="Ji M."/>
            <person name="Greening C."/>
            <person name="Vanwonterghem I."/>
            <person name="Carere C.R."/>
            <person name="Bay S.K."/>
            <person name="Steen J.A."/>
            <person name="Montgomery K."/>
            <person name="Lines T."/>
            <person name="Beardall J."/>
            <person name="van Dorst J."/>
            <person name="Snape I."/>
            <person name="Stott M.B."/>
            <person name="Hugenholtz P."/>
            <person name="Ferrari B.C."/>
        </authorList>
    </citation>
    <scope>NUCLEOTIDE SEQUENCE [LARGE SCALE GENOMIC DNA]</scope>
    <source>
        <strain evidence="4">RRmetagenome_bin12</strain>
    </source>
</reference>
<keyword evidence="2" id="KW-0812">Transmembrane</keyword>
<dbReference type="AlphaFoldDB" id="A0A2W6ARH5"/>
<keyword evidence="2" id="KW-0472">Membrane</keyword>
<proteinExistence type="predicted"/>
<reference evidence="3 6" key="3">
    <citation type="submission" date="2020-10" db="EMBL/GenBank/DDBJ databases">
        <title>Ca. Dormibacterota MAGs.</title>
        <authorList>
            <person name="Montgomery K."/>
        </authorList>
    </citation>
    <scope>NUCLEOTIDE SEQUENCE [LARGE SCALE GENOMIC DNA]</scope>
    <source>
        <strain evidence="3">SC8812_S17_18</strain>
    </source>
</reference>
<evidence type="ECO:0000313" key="3">
    <source>
        <dbReference type="EMBL" id="MBJ7593598.1"/>
    </source>
</evidence>
<feature type="transmembrane region" description="Helical" evidence="2">
    <location>
        <begin position="35"/>
        <end position="53"/>
    </location>
</feature>
<accession>A0A2W6ARH5</accession>
<evidence type="ECO:0000256" key="2">
    <source>
        <dbReference type="SAM" id="Phobius"/>
    </source>
</evidence>
<feature type="transmembrane region" description="Helical" evidence="2">
    <location>
        <begin position="175"/>
        <end position="208"/>
    </location>
</feature>
<feature type="transmembrane region" description="Helical" evidence="2">
    <location>
        <begin position="367"/>
        <end position="391"/>
    </location>
</feature>
<gene>
    <name evidence="4" type="ORF">DLM65_08120</name>
    <name evidence="3" type="ORF">JF886_01845</name>
</gene>
<evidence type="ECO:0000313" key="6">
    <source>
        <dbReference type="Proteomes" id="UP000606991"/>
    </source>
</evidence>
<evidence type="ECO:0000313" key="4">
    <source>
        <dbReference type="EMBL" id="PZR80391.1"/>
    </source>
</evidence>
<feature type="transmembrane region" description="Helical" evidence="2">
    <location>
        <begin position="443"/>
        <end position="467"/>
    </location>
</feature>
<evidence type="ECO:0000313" key="5">
    <source>
        <dbReference type="Proteomes" id="UP000248724"/>
    </source>
</evidence>
<feature type="transmembrane region" description="Helical" evidence="2">
    <location>
        <begin position="59"/>
        <end position="79"/>
    </location>
</feature>
<feature type="region of interest" description="Disordered" evidence="1">
    <location>
        <begin position="1"/>
        <end position="26"/>
    </location>
</feature>
<accession>A0A934N485</accession>
<sequence>MSIAAPTPRVAAPDEPSSSQHDIQAPRPPLDLAQAVRLFTGLALMGWSMLWWIDTGTSPLGPAMTAVSLVGGLTVVGLSVTNRSVASWRRLDLRVLVFTLIVTGMWLSVRSSEHVYQTDEITTGQASAAVLLSGHNPYATDLTKELSRFNLPPDVATPLLDGGTIHSTSYPALSFLLYIPFGALLGLGSPFALVADGLAWILLMFLLWRLLDERLRPVVPLIASFPFYLSFIDGGVTDVLYLPFLLLALHRWDRFLDSGGSRLMRWLGPVCLGLACSVKPTPWLIAPFLVAALTIESARRGRNPWRTAATYSTIALGAFLVVNGPFIVMDPGAWAHGTLLPLLQPIVPFGQGIAMLPVYLHIAGGHVSYLGVAGVAAILASLGAFIAFYPRSARLLPLMAAVPLLLSARSLFNYFIYLAILVLVHAANVPYSRRTPFRGQHLFRWAGLGLAGAGAAAAAAATVAFLVSPAPLHLTITAQRGSGDPGSPVPTITVAADNITDKPVKPIFLVTSAGWMNPAWRTQGPAVLGPHASATYTLVSTDSRTRFDLGTVYLVDALASNPGSVSTSQWVTVP</sequence>
<evidence type="ECO:0008006" key="7">
    <source>
        <dbReference type="Google" id="ProtNLM"/>
    </source>
</evidence>
<feature type="transmembrane region" description="Helical" evidence="2">
    <location>
        <begin position="266"/>
        <end position="295"/>
    </location>
</feature>
<feature type="transmembrane region" description="Helical" evidence="2">
    <location>
        <begin position="411"/>
        <end position="431"/>
    </location>
</feature>
<feature type="transmembrane region" description="Helical" evidence="2">
    <location>
        <begin position="91"/>
        <end position="109"/>
    </location>
</feature>
<evidence type="ECO:0000256" key="1">
    <source>
        <dbReference type="SAM" id="MobiDB-lite"/>
    </source>
</evidence>
<feature type="transmembrane region" description="Helical" evidence="2">
    <location>
        <begin position="220"/>
        <end position="246"/>
    </location>
</feature>
<protein>
    <recommendedName>
        <fullName evidence="7">DUF2029 domain-containing protein</fullName>
    </recommendedName>
</protein>
<comment type="caution">
    <text evidence="4">The sequence shown here is derived from an EMBL/GenBank/DDBJ whole genome shotgun (WGS) entry which is preliminary data.</text>
</comment>
<dbReference type="EMBL" id="QHBU01000153">
    <property type="protein sequence ID" value="PZR80391.1"/>
    <property type="molecule type" value="Genomic_DNA"/>
</dbReference>
<feature type="transmembrane region" description="Helical" evidence="2">
    <location>
        <begin position="339"/>
        <end position="360"/>
    </location>
</feature>
<organism evidence="4 5">
    <name type="scientific">Candidatus Aeolococcus gillhamiae</name>
    <dbReference type="NCBI Taxonomy" id="3127015"/>
    <lineage>
        <taxon>Bacteria</taxon>
        <taxon>Bacillati</taxon>
        <taxon>Candidatus Dormiibacterota</taxon>
        <taxon>Candidatus Dormibacteria</taxon>
        <taxon>Candidatus Aeolococcales</taxon>
        <taxon>Candidatus Aeolococcaceae</taxon>
        <taxon>Candidatus Aeolococcus</taxon>
    </lineage>
</organism>
<feature type="transmembrane region" description="Helical" evidence="2">
    <location>
        <begin position="307"/>
        <end position="327"/>
    </location>
</feature>
<dbReference type="Proteomes" id="UP000606991">
    <property type="component" value="Unassembled WGS sequence"/>
</dbReference>
<name>A0A2W6ARH5_9BACT</name>
<dbReference type="RefSeq" id="WP_337309021.1">
    <property type="nucleotide sequence ID" value="NZ_JAEKNS010000026.1"/>
</dbReference>
<dbReference type="EMBL" id="JAEKNS010000026">
    <property type="protein sequence ID" value="MBJ7593598.1"/>
    <property type="molecule type" value="Genomic_DNA"/>
</dbReference>
<dbReference type="Proteomes" id="UP000248724">
    <property type="component" value="Unassembled WGS sequence"/>
</dbReference>
<keyword evidence="2" id="KW-1133">Transmembrane helix</keyword>
<reference evidence="4" key="2">
    <citation type="submission" date="2018-05" db="EMBL/GenBank/DDBJ databases">
        <authorList>
            <person name="Ferrari B."/>
        </authorList>
    </citation>
    <scope>NUCLEOTIDE SEQUENCE</scope>
    <source>
        <strain evidence="4">RRmetagenome_bin12</strain>
    </source>
</reference>